<dbReference type="PATRIC" id="fig|1603606.3.peg.2022"/>
<sequence>MTGKSSFDGGKSMSAADLPRLIGAYKNDPESVYNTWFIASKARMKAFRSIRRGVIEVIEAIKAGAFGNDFKGSPLEFVLACITEQKQVFEGAAHPFYWKPKLRIPDIYENEENQRAFGRFLENCLACSSAEKLVREILALDARKIKGLGPAVANILYFLHPTLMPPFNTAIVKGFNTLFGDNKKLGSWPAYLEMRETIVKANEELHPALSKDLGAISGLLFDVGVGKIALAGNFETALNLDKKKLVKMLKARHEAVRREMEEENSHLEMQFHLTRMGRDLGYDVWVAANDRTRSLKGVSLQSLALPALPALDLPPEVLRTISLIDVIWVSRKSPKIECAFEIEKTTSIYSGMLRLLDLASSLGDRKYDFFLVAPDSREREIVAQFQRPAFRNLNEVAFRYLLFSDITCNCEAMCRFGEDFRILLKVARSHIA</sequence>
<protein>
    <recommendedName>
        <fullName evidence="3">Type II restriction enzyme</fullName>
    </recommendedName>
</protein>
<evidence type="ECO:0000313" key="1">
    <source>
        <dbReference type="EMBL" id="ALC16637.1"/>
    </source>
</evidence>
<evidence type="ECO:0008006" key="3">
    <source>
        <dbReference type="Google" id="ProtNLM"/>
    </source>
</evidence>
<dbReference type="STRING" id="1603606.DSOUD_1865"/>
<accession>A0A0M4DHR3</accession>
<dbReference type="KEGG" id="des:DSOUD_1865"/>
<organism evidence="1 2">
    <name type="scientific">Desulfuromonas soudanensis</name>
    <dbReference type="NCBI Taxonomy" id="1603606"/>
    <lineage>
        <taxon>Bacteria</taxon>
        <taxon>Pseudomonadati</taxon>
        <taxon>Thermodesulfobacteriota</taxon>
        <taxon>Desulfuromonadia</taxon>
        <taxon>Desulfuromonadales</taxon>
        <taxon>Desulfuromonadaceae</taxon>
        <taxon>Desulfuromonas</taxon>
    </lineage>
</organism>
<name>A0A0M4DHR3_9BACT</name>
<dbReference type="AlphaFoldDB" id="A0A0M4DHR3"/>
<dbReference type="EMBL" id="CP010802">
    <property type="protein sequence ID" value="ALC16637.1"/>
    <property type="molecule type" value="Genomic_DNA"/>
</dbReference>
<proteinExistence type="predicted"/>
<dbReference type="Proteomes" id="UP000057158">
    <property type="component" value="Chromosome"/>
</dbReference>
<reference evidence="1 2" key="1">
    <citation type="submission" date="2015-07" db="EMBL/GenBank/DDBJ databases">
        <title>Isolation and Genomic Characterization of a Novel Halophilic Metal-Reducing Deltaproteobacterium from the Deep Subsurface.</title>
        <authorList>
            <person name="Badalamenti J.P."/>
            <person name="Summers Z.M."/>
            <person name="Gralnick J.A."/>
            <person name="Bond D.R."/>
        </authorList>
    </citation>
    <scope>NUCLEOTIDE SEQUENCE [LARGE SCALE GENOMIC DNA]</scope>
    <source>
        <strain evidence="1 2">WTL</strain>
    </source>
</reference>
<gene>
    <name evidence="1" type="ORF">DSOUD_1865</name>
</gene>
<evidence type="ECO:0000313" key="2">
    <source>
        <dbReference type="Proteomes" id="UP000057158"/>
    </source>
</evidence>
<keyword evidence="2" id="KW-1185">Reference proteome</keyword>